<feature type="domain" description="RNA polymerase sigma-70" evidence="6">
    <location>
        <begin position="266"/>
        <end position="279"/>
    </location>
</feature>
<dbReference type="PROSITE" id="PS00716">
    <property type="entry name" value="SIGMA70_2"/>
    <property type="match status" value="1"/>
</dbReference>
<evidence type="ECO:0000256" key="2">
    <source>
        <dbReference type="ARBA" id="ARBA00023082"/>
    </source>
</evidence>
<dbReference type="InterPro" id="IPR000943">
    <property type="entry name" value="RNA_pol_sigma70"/>
</dbReference>
<dbReference type="EMBL" id="LPUF01000002">
    <property type="protein sequence ID" value="OQK16026.1"/>
    <property type="molecule type" value="Genomic_DNA"/>
</dbReference>
<dbReference type="InterPro" id="IPR013324">
    <property type="entry name" value="RNA_pol_sigma_r3/r4-like"/>
</dbReference>
<dbReference type="NCBIfam" id="TIGR02937">
    <property type="entry name" value="sigma70-ECF"/>
    <property type="match status" value="1"/>
</dbReference>
<evidence type="ECO:0000256" key="1">
    <source>
        <dbReference type="ARBA" id="ARBA00023015"/>
    </source>
</evidence>
<keyword evidence="1 5" id="KW-0805">Transcription regulation</keyword>
<gene>
    <name evidence="8" type="ORF">AU255_12985</name>
</gene>
<evidence type="ECO:0000313" key="8">
    <source>
        <dbReference type="EMBL" id="OQK16026.1"/>
    </source>
</evidence>
<dbReference type="CDD" id="cd06171">
    <property type="entry name" value="Sigma70_r4"/>
    <property type="match status" value="1"/>
</dbReference>
<dbReference type="Gene3D" id="1.10.10.10">
    <property type="entry name" value="Winged helix-like DNA-binding domain superfamily/Winged helix DNA-binding domain"/>
    <property type="match status" value="1"/>
</dbReference>
<dbReference type="PROSITE" id="PS00715">
    <property type="entry name" value="SIGMA70_1"/>
    <property type="match status" value="1"/>
</dbReference>
<dbReference type="SUPFAM" id="SSF88946">
    <property type="entry name" value="Sigma2 domain of RNA polymerase sigma factors"/>
    <property type="match status" value="1"/>
</dbReference>
<evidence type="ECO:0000256" key="5">
    <source>
        <dbReference type="RuleBase" id="RU362124"/>
    </source>
</evidence>
<evidence type="ECO:0000313" key="9">
    <source>
        <dbReference type="Proteomes" id="UP000191980"/>
    </source>
</evidence>
<dbReference type="OrthoDB" id="743114at2"/>
<dbReference type="InterPro" id="IPR013325">
    <property type="entry name" value="RNA_pol_sigma_r2"/>
</dbReference>
<dbReference type="Pfam" id="PF04542">
    <property type="entry name" value="Sigma70_r2"/>
    <property type="match status" value="1"/>
</dbReference>
<dbReference type="InterPro" id="IPR007630">
    <property type="entry name" value="RNA_pol_sigma70_r4"/>
</dbReference>
<dbReference type="Proteomes" id="UP000191980">
    <property type="component" value="Unassembled WGS sequence"/>
</dbReference>
<dbReference type="AlphaFoldDB" id="A0A1V8M3H0"/>
<dbReference type="PANTHER" id="PTHR30603:SF47">
    <property type="entry name" value="RNA POLYMERASE SIGMA FACTOR SIGD, CHLOROPLASTIC"/>
    <property type="match status" value="1"/>
</dbReference>
<keyword evidence="2 5" id="KW-0731">Sigma factor</keyword>
<dbReference type="RefSeq" id="WP_080523407.1">
    <property type="nucleotide sequence ID" value="NZ_LPUF01000002.1"/>
</dbReference>
<comment type="caution">
    <text evidence="8">The sequence shown here is derived from an EMBL/GenBank/DDBJ whole genome shotgun (WGS) entry which is preliminary data.</text>
</comment>
<dbReference type="Pfam" id="PF04545">
    <property type="entry name" value="Sigma70_r4"/>
    <property type="match status" value="1"/>
</dbReference>
<sequence length="476" mass="53827">MIQNNNYQRPDPVNYVTSERDCFIPGSSSAMISKPVSKTVIGSRKKNLASFSVNKDDSSIAISDSGFKSPAVMIESSEIINFSILSSDQLTQYAQQMEQARARLSKQLIYSKLSLQAIAEEFFFSQNQGIEISELLNQNKSDTGQAVQDDSFVQDTAKQIECKLISCFDELLCTQDGEGSALIIAQCQQHLSEIHFLPNFLQQVLLSVVDRVDQSLVSSEIQSWLCCMKSLLQEMLAARQMMINSNLNLVLYLAKQYKHQAIAFNDLMQDGNIGLIKAVDRYDAQRDIRFSTYASYWIKQSISRSIVRQEKIVRLPYSLAAKAPLVLKTMRNVLSETSQWPSIYKLAELCEIPEVEVLAIVNNYQPITSLNHSIDDIEGMPELMGTLEQHHYPQPLSSLLTADLQNSIRGAIEILTAREADIINRRFGLEDTPEMTLQDIADQLGLTRERVRQIQNGALIKLKKQFSNELCFKDWQ</sequence>
<evidence type="ECO:0000259" key="6">
    <source>
        <dbReference type="PROSITE" id="PS00715"/>
    </source>
</evidence>
<dbReference type="PANTHER" id="PTHR30603">
    <property type="entry name" value="RNA POLYMERASE SIGMA FACTOR RPO"/>
    <property type="match status" value="1"/>
</dbReference>
<keyword evidence="3 5" id="KW-0238">DNA-binding</keyword>
<name>A0A1V8M3H0_9GAMM</name>
<dbReference type="PRINTS" id="PR00046">
    <property type="entry name" value="SIGMA70FCT"/>
</dbReference>
<dbReference type="SUPFAM" id="SSF88659">
    <property type="entry name" value="Sigma3 and sigma4 domains of RNA polymerase sigma factors"/>
    <property type="match status" value="1"/>
</dbReference>
<dbReference type="InterPro" id="IPR007627">
    <property type="entry name" value="RNA_pol_sigma70_r2"/>
</dbReference>
<proteinExistence type="inferred from homology"/>
<comment type="similarity">
    <text evidence="5">Belongs to the sigma-70 factor family.</text>
</comment>
<keyword evidence="9" id="KW-1185">Reference proteome</keyword>
<dbReference type="STRING" id="1420851.AU255_12985"/>
<keyword evidence="4 5" id="KW-0804">Transcription</keyword>
<comment type="function">
    <text evidence="5">Sigma factors are initiation factors that promote the attachment of RNA polymerase to specific initiation sites and are then released.</text>
</comment>
<protein>
    <recommendedName>
        <fullName evidence="5">RNA polymerase sigma factor</fullName>
    </recommendedName>
</protein>
<accession>A0A1V8M3H0</accession>
<dbReference type="InterPro" id="IPR050239">
    <property type="entry name" value="Sigma-70_RNA_pol_init_factors"/>
</dbReference>
<reference evidence="8 9" key="1">
    <citation type="submission" date="2015-12" db="EMBL/GenBank/DDBJ databases">
        <authorList>
            <person name="Shamseldin A."/>
            <person name="Moawad H."/>
            <person name="Abd El-Rahim W.M."/>
            <person name="Sadowsky M.J."/>
        </authorList>
    </citation>
    <scope>NUCLEOTIDE SEQUENCE [LARGE SCALE GENOMIC DNA]</scope>
    <source>
        <strain evidence="8 9">WF1</strain>
    </source>
</reference>
<dbReference type="GO" id="GO:0006352">
    <property type="term" value="P:DNA-templated transcription initiation"/>
    <property type="evidence" value="ECO:0007669"/>
    <property type="project" value="InterPro"/>
</dbReference>
<dbReference type="GO" id="GO:0016987">
    <property type="term" value="F:sigma factor activity"/>
    <property type="evidence" value="ECO:0007669"/>
    <property type="project" value="UniProtKB-KW"/>
</dbReference>
<dbReference type="GO" id="GO:0003677">
    <property type="term" value="F:DNA binding"/>
    <property type="evidence" value="ECO:0007669"/>
    <property type="project" value="UniProtKB-KW"/>
</dbReference>
<evidence type="ECO:0000256" key="4">
    <source>
        <dbReference type="ARBA" id="ARBA00023163"/>
    </source>
</evidence>
<feature type="domain" description="RNA polymerase sigma-70" evidence="7">
    <location>
        <begin position="436"/>
        <end position="462"/>
    </location>
</feature>
<dbReference type="Gene3D" id="1.10.601.10">
    <property type="entry name" value="RNA Polymerase Primary Sigma Factor"/>
    <property type="match status" value="1"/>
</dbReference>
<organism evidence="8 9">
    <name type="scientific">Methyloprofundus sedimenti</name>
    <dbReference type="NCBI Taxonomy" id="1420851"/>
    <lineage>
        <taxon>Bacteria</taxon>
        <taxon>Pseudomonadati</taxon>
        <taxon>Pseudomonadota</taxon>
        <taxon>Gammaproteobacteria</taxon>
        <taxon>Methylococcales</taxon>
        <taxon>Methylococcaceae</taxon>
        <taxon>Methyloprofundus</taxon>
    </lineage>
</organism>
<dbReference type="InterPro" id="IPR036388">
    <property type="entry name" value="WH-like_DNA-bd_sf"/>
</dbReference>
<dbReference type="InterPro" id="IPR014284">
    <property type="entry name" value="RNA_pol_sigma-70_dom"/>
</dbReference>
<evidence type="ECO:0000259" key="7">
    <source>
        <dbReference type="PROSITE" id="PS00716"/>
    </source>
</evidence>
<evidence type="ECO:0000256" key="3">
    <source>
        <dbReference type="ARBA" id="ARBA00023125"/>
    </source>
</evidence>